<dbReference type="Pfam" id="PF13508">
    <property type="entry name" value="Acetyltransf_7"/>
    <property type="match status" value="1"/>
</dbReference>
<dbReference type="EMBL" id="KQ085935">
    <property type="protein sequence ID" value="KLO15046.1"/>
    <property type="molecule type" value="Genomic_DNA"/>
</dbReference>
<accession>A0A0H2SDK0</accession>
<evidence type="ECO:0000313" key="3">
    <source>
        <dbReference type="Proteomes" id="UP000053477"/>
    </source>
</evidence>
<keyword evidence="3" id="KW-1185">Reference proteome</keyword>
<evidence type="ECO:0000259" key="1">
    <source>
        <dbReference type="Pfam" id="PF13508"/>
    </source>
</evidence>
<dbReference type="AlphaFoldDB" id="A0A0H2SDK0"/>
<feature type="domain" description="N-acetyltransferase" evidence="1">
    <location>
        <begin position="137"/>
        <end position="197"/>
    </location>
</feature>
<dbReference type="InParanoid" id="A0A0H2SDK0"/>
<dbReference type="STRING" id="27342.A0A0H2SDK0"/>
<sequence length="230" mass="26430">MSSGVLELEKDALRWSDVWRASSTLQLSAHSDTFYAYLHETPAGWHLPFRHLRERIFFWFVLAFWVHRKTGYTIGNGLALVSLDSGRAKRLSDKIWGVFLGIAEKMLCAPSKEQIRRAQEYKILKGCLLRESFGEDGKDSMILLDSLATHPSVRRQGYCGALVDYVSRQADNERRSTYLWSSNPTNTEFYNNHGYHEVAVAFLGDSNPVWKKPPVRCPLFCRKYNSDTNT</sequence>
<dbReference type="GO" id="GO:0016747">
    <property type="term" value="F:acyltransferase activity, transferring groups other than amino-acyl groups"/>
    <property type="evidence" value="ECO:0007669"/>
    <property type="project" value="InterPro"/>
</dbReference>
<proteinExistence type="predicted"/>
<dbReference type="SUPFAM" id="SSF55729">
    <property type="entry name" value="Acyl-CoA N-acyltransferases (Nat)"/>
    <property type="match status" value="1"/>
</dbReference>
<protein>
    <recommendedName>
        <fullName evidence="1">N-acetyltransferase domain-containing protein</fullName>
    </recommendedName>
</protein>
<dbReference type="InterPro" id="IPR016181">
    <property type="entry name" value="Acyl_CoA_acyltransferase"/>
</dbReference>
<dbReference type="Gene3D" id="3.40.630.30">
    <property type="match status" value="1"/>
</dbReference>
<organism evidence="2 3">
    <name type="scientific">Schizopora paradoxa</name>
    <dbReference type="NCBI Taxonomy" id="27342"/>
    <lineage>
        <taxon>Eukaryota</taxon>
        <taxon>Fungi</taxon>
        <taxon>Dikarya</taxon>
        <taxon>Basidiomycota</taxon>
        <taxon>Agaricomycotina</taxon>
        <taxon>Agaricomycetes</taxon>
        <taxon>Hymenochaetales</taxon>
        <taxon>Schizoporaceae</taxon>
        <taxon>Schizopora</taxon>
    </lineage>
</organism>
<dbReference type="InterPro" id="IPR000182">
    <property type="entry name" value="GNAT_dom"/>
</dbReference>
<name>A0A0H2SDK0_9AGAM</name>
<dbReference type="InterPro" id="IPR052523">
    <property type="entry name" value="Trichothecene_AcTrans"/>
</dbReference>
<dbReference type="PANTHER" id="PTHR42791">
    <property type="entry name" value="GNAT FAMILY ACETYLTRANSFERASE"/>
    <property type="match status" value="1"/>
</dbReference>
<reference evidence="2 3" key="1">
    <citation type="submission" date="2015-04" db="EMBL/GenBank/DDBJ databases">
        <title>Complete genome sequence of Schizopora paradoxa KUC8140, a cosmopolitan wood degrader in East Asia.</title>
        <authorList>
            <consortium name="DOE Joint Genome Institute"/>
            <person name="Min B."/>
            <person name="Park H."/>
            <person name="Jang Y."/>
            <person name="Kim J.-J."/>
            <person name="Kim K.H."/>
            <person name="Pangilinan J."/>
            <person name="Lipzen A."/>
            <person name="Riley R."/>
            <person name="Grigoriev I.V."/>
            <person name="Spatafora J.W."/>
            <person name="Choi I.-G."/>
        </authorList>
    </citation>
    <scope>NUCLEOTIDE SEQUENCE [LARGE SCALE GENOMIC DNA]</scope>
    <source>
        <strain evidence="2 3">KUC8140</strain>
    </source>
</reference>
<gene>
    <name evidence="2" type="ORF">SCHPADRAFT_284477</name>
</gene>
<dbReference type="PANTHER" id="PTHR42791:SF1">
    <property type="entry name" value="N-ACETYLTRANSFERASE DOMAIN-CONTAINING PROTEIN"/>
    <property type="match status" value="1"/>
</dbReference>
<evidence type="ECO:0000313" key="2">
    <source>
        <dbReference type="EMBL" id="KLO15046.1"/>
    </source>
</evidence>
<dbReference type="OrthoDB" id="2744543at2759"/>
<dbReference type="Proteomes" id="UP000053477">
    <property type="component" value="Unassembled WGS sequence"/>
</dbReference>